<evidence type="ECO:0000256" key="4">
    <source>
        <dbReference type="ARBA" id="ARBA00022840"/>
    </source>
</evidence>
<dbReference type="GO" id="GO:0016887">
    <property type="term" value="F:ATP hydrolysis activity"/>
    <property type="evidence" value="ECO:0007669"/>
    <property type="project" value="InterPro"/>
</dbReference>
<evidence type="ECO:0000256" key="5">
    <source>
        <dbReference type="ARBA" id="ARBA00023128"/>
    </source>
</evidence>
<dbReference type="SMART" id="SM00382">
    <property type="entry name" value="AAA"/>
    <property type="match status" value="1"/>
</dbReference>
<proteinExistence type="predicted"/>
<dbReference type="GeneID" id="92179370"/>
<evidence type="ECO:0000256" key="3">
    <source>
        <dbReference type="ARBA" id="ARBA00022787"/>
    </source>
</evidence>
<comment type="subcellular location">
    <subcellularLocation>
        <location evidence="1">Mitochondrion outer membrane</location>
        <topology evidence="1">Single-pass membrane protein</topology>
    </subcellularLocation>
</comment>
<dbReference type="Pfam" id="PF00004">
    <property type="entry name" value="AAA"/>
    <property type="match status" value="1"/>
</dbReference>
<dbReference type="SUPFAM" id="SSF52540">
    <property type="entry name" value="P-loop containing nucleoside triphosphate hydrolases"/>
    <property type="match status" value="1"/>
</dbReference>
<keyword evidence="3" id="KW-1000">Mitochondrion outer membrane</keyword>
<dbReference type="PROSITE" id="PS00674">
    <property type="entry name" value="AAA"/>
    <property type="match status" value="1"/>
</dbReference>
<dbReference type="InterPro" id="IPR051701">
    <property type="entry name" value="Mito_OM_Translocase_MSP1"/>
</dbReference>
<keyword evidence="5" id="KW-0496">Mitochondrion</keyword>
<evidence type="ECO:0000259" key="7">
    <source>
        <dbReference type="SMART" id="SM00382"/>
    </source>
</evidence>
<dbReference type="RefSeq" id="XP_066803917.1">
    <property type="nucleotide sequence ID" value="XM_066945228.1"/>
</dbReference>
<feature type="compositionally biased region" description="Acidic residues" evidence="6">
    <location>
        <begin position="409"/>
        <end position="428"/>
    </location>
</feature>
<feature type="compositionally biased region" description="Polar residues" evidence="6">
    <location>
        <begin position="25"/>
        <end position="48"/>
    </location>
</feature>
<feature type="compositionally biased region" description="Acidic residues" evidence="6">
    <location>
        <begin position="1103"/>
        <end position="1120"/>
    </location>
</feature>
<dbReference type="Pfam" id="PF17862">
    <property type="entry name" value="AAA_lid_3"/>
    <property type="match status" value="1"/>
</dbReference>
<sequence length="1200" mass="128387">MRRLTPTILRQKVLPPVSRSLLSIPSGSTRTLQTSSVASLPRSTSSRRTFIAPSTPVEPEPPAPTPPENPDEAVDSFPPEERLSSSIGEKDLGSLTTAVTHPTSPSSPLPAEIRPILTHLSTSFLPRNQHLADDSILRSPFTHVITFADGRPQTGPAANEEIPADQDPEAVMALVSPFEGGEVYVGEAVSKLANELEADVVRLDLVLGVGLDGVSSPLGSRLAGPPPLPLIMNPLYSPAPQPDFAQRREAEEQGEGDESNGMPGMAFTSVPIAVLGGGGGGNGGGGMSSLGHPEDDAGSGQVNEEWISFFAKIINADSTEPGRRRIILLENTIAMSKTFSLWWPSLVEAVRRRRKGVFTATKSGRTGKNENKVIESVLEYPTSIVLQCAPSLLLPHTTPGFPSSSSIKEEDEETSNADPDGEDTELSGDPDGNLDPAQAAISAIEEKFRSMGINVQHHVEVVKRPRDQARLWWSSAEGDVHGRKDGDQSRLKAMLGKSITSVLPSFGARSGESSRPPSHPLQRLLMNRFGAPPSRQDNQDDHASSIVWKAFPIVPAPQQRKKMEEKEARIFHRRVWSAALLARAVHNLGGVLEDPLEVLTTSESTGRPLTRKTESSSVGKGWGSAVISWPEATHIASIALGNAVQSGQVKDDVALVKWQDIIRARKAMSKEKTLTSDQIKQYLPSTTKAGSKNASSGKTVSSPALTDPVVEKIKKAKDLSQHEKRLLPCIVDPTKLASTSFKDVHLPAKTIDGIRSMVSLPLLFPEAFRGGILKEHATTGALLFGPPGTGKTLLARAVAAESGARMLAIQPSDVNDMYVGEGEKLVKAVFSLARRLSPCVVFLDEVDALFGARISRGSAGSMSHNLLLTEFMQEMDGLSSAIANKDKRLVVVGATNRPYDLDDAVMRRLPRRLLVDLPGVEGRKAILQILLRGETLGDDVNLDRLAKDTDGFSGSDLKHLCVSAALSAVKDTVDVPWRKQPLNATTSSTPSPASTTSTPPTSSGPGGGMQAEVLVVAPTPGDGSGGGRKKAKITKQKTALLAGGSQSQSTVADGSPLIPEPEEESGRGISEIGGHWEGEAQLLTQGEEEERLDANRARSIPDSSEDNNVEELVQGEESENVEGTPKPRVLGWKHFKVALEEIRPSSSEEGSLPELRKWAEQFGEGGTSKGKKSGFGKGFGFSDLPDKDRESGYGRVKQDE</sequence>
<feature type="compositionally biased region" description="Polar residues" evidence="6">
    <location>
        <begin position="94"/>
        <end position="106"/>
    </location>
</feature>
<keyword evidence="3" id="KW-0472">Membrane</keyword>
<feature type="domain" description="AAA+ ATPase" evidence="7">
    <location>
        <begin position="777"/>
        <end position="919"/>
    </location>
</feature>
<dbReference type="InterPro" id="IPR003593">
    <property type="entry name" value="AAA+_ATPase"/>
</dbReference>
<evidence type="ECO:0000256" key="1">
    <source>
        <dbReference type="ARBA" id="ARBA00004572"/>
    </source>
</evidence>
<dbReference type="Proteomes" id="UP001388673">
    <property type="component" value="Unassembled WGS sequence"/>
</dbReference>
<dbReference type="GO" id="GO:0005741">
    <property type="term" value="C:mitochondrial outer membrane"/>
    <property type="evidence" value="ECO:0007669"/>
    <property type="project" value="UniProtKB-SubCell"/>
</dbReference>
<dbReference type="Gene3D" id="1.10.8.60">
    <property type="match status" value="1"/>
</dbReference>
<feature type="compositionally biased region" description="Pro residues" evidence="6">
    <location>
        <begin position="56"/>
        <end position="68"/>
    </location>
</feature>
<dbReference type="EMBL" id="JBCAWK010000004">
    <property type="protein sequence ID" value="KAK8861292.1"/>
    <property type="molecule type" value="Genomic_DNA"/>
</dbReference>
<dbReference type="InterPro" id="IPR027417">
    <property type="entry name" value="P-loop_NTPase"/>
</dbReference>
<feature type="region of interest" description="Disordered" evidence="6">
    <location>
        <begin position="25"/>
        <end position="110"/>
    </location>
</feature>
<dbReference type="AlphaFoldDB" id="A0AAW0YQ89"/>
<evidence type="ECO:0000256" key="6">
    <source>
        <dbReference type="SAM" id="MobiDB-lite"/>
    </source>
</evidence>
<dbReference type="GO" id="GO:0005524">
    <property type="term" value="F:ATP binding"/>
    <property type="evidence" value="ECO:0007669"/>
    <property type="project" value="UniProtKB-KW"/>
</dbReference>
<keyword evidence="2" id="KW-0547">Nucleotide-binding</keyword>
<feature type="region of interest" description="Disordered" evidence="6">
    <location>
        <begin position="237"/>
        <end position="263"/>
    </location>
</feature>
<reference evidence="8 9" key="1">
    <citation type="journal article" date="2024" name="bioRxiv">
        <title>Comparative genomics of Cryptococcus and Kwoniella reveals pathogenesis evolution and contrasting karyotype dynamics via intercentromeric recombination or chromosome fusion.</title>
        <authorList>
            <person name="Coelho M.A."/>
            <person name="David-Palma M."/>
            <person name="Shea T."/>
            <person name="Bowers K."/>
            <person name="McGinley-Smith S."/>
            <person name="Mohammad A.W."/>
            <person name="Gnirke A."/>
            <person name="Yurkov A.M."/>
            <person name="Nowrousian M."/>
            <person name="Sun S."/>
            <person name="Cuomo C.A."/>
            <person name="Heitman J."/>
        </authorList>
    </citation>
    <scope>NUCLEOTIDE SEQUENCE [LARGE SCALE GENOMIC DNA]</scope>
    <source>
        <strain evidence="8 9">CBS 13917</strain>
    </source>
</reference>
<accession>A0AAW0YQ89</accession>
<gene>
    <name evidence="8" type="ORF">IAR55_002111</name>
</gene>
<feature type="compositionally biased region" description="Basic and acidic residues" evidence="6">
    <location>
        <begin position="1184"/>
        <end position="1200"/>
    </location>
</feature>
<keyword evidence="4" id="KW-0067">ATP-binding</keyword>
<dbReference type="PANTHER" id="PTHR45644">
    <property type="entry name" value="AAA ATPASE, PUTATIVE (AFU_ORTHOLOGUE AFUA_2G12920)-RELATED-RELATED"/>
    <property type="match status" value="1"/>
</dbReference>
<dbReference type="InterPro" id="IPR003960">
    <property type="entry name" value="ATPase_AAA_CS"/>
</dbReference>
<keyword evidence="9" id="KW-1185">Reference proteome</keyword>
<dbReference type="Gene3D" id="3.40.50.300">
    <property type="entry name" value="P-loop containing nucleotide triphosphate hydrolases"/>
    <property type="match status" value="1"/>
</dbReference>
<feature type="compositionally biased region" description="Low complexity" evidence="6">
    <location>
        <begin position="984"/>
        <end position="1003"/>
    </location>
</feature>
<feature type="region of interest" description="Disordered" evidence="6">
    <location>
        <begin position="397"/>
        <end position="436"/>
    </location>
</feature>
<organism evidence="8 9">
    <name type="scientific">Kwoniella newhampshirensis</name>
    <dbReference type="NCBI Taxonomy" id="1651941"/>
    <lineage>
        <taxon>Eukaryota</taxon>
        <taxon>Fungi</taxon>
        <taxon>Dikarya</taxon>
        <taxon>Basidiomycota</taxon>
        <taxon>Agaricomycotina</taxon>
        <taxon>Tremellomycetes</taxon>
        <taxon>Tremellales</taxon>
        <taxon>Cryptococcaceae</taxon>
        <taxon>Kwoniella</taxon>
    </lineage>
</organism>
<feature type="compositionally biased region" description="Low complexity" evidence="6">
    <location>
        <begin position="1144"/>
        <end position="1153"/>
    </location>
</feature>
<name>A0AAW0YQ89_9TREE</name>
<dbReference type="InterPro" id="IPR003959">
    <property type="entry name" value="ATPase_AAA_core"/>
</dbReference>
<feature type="region of interest" description="Disordered" evidence="6">
    <location>
        <begin position="981"/>
        <end position="1128"/>
    </location>
</feature>
<evidence type="ECO:0000313" key="9">
    <source>
        <dbReference type="Proteomes" id="UP001388673"/>
    </source>
</evidence>
<evidence type="ECO:0000256" key="2">
    <source>
        <dbReference type="ARBA" id="ARBA00022741"/>
    </source>
</evidence>
<dbReference type="KEGG" id="kne:92179370"/>
<feature type="region of interest" description="Disordered" evidence="6">
    <location>
        <begin position="1143"/>
        <end position="1200"/>
    </location>
</feature>
<evidence type="ECO:0000313" key="8">
    <source>
        <dbReference type="EMBL" id="KAK8861292.1"/>
    </source>
</evidence>
<dbReference type="PANTHER" id="PTHR45644:SF56">
    <property type="entry name" value="AAA ATPASE, PUTATIVE (AFU_ORTHOLOGUE AFUA_2G12920)-RELATED"/>
    <property type="match status" value="1"/>
</dbReference>
<dbReference type="InterPro" id="IPR041569">
    <property type="entry name" value="AAA_lid_3"/>
</dbReference>
<comment type="caution">
    <text evidence="8">The sequence shown here is derived from an EMBL/GenBank/DDBJ whole genome shotgun (WGS) entry which is preliminary data.</text>
</comment>
<protein>
    <recommendedName>
        <fullName evidence="7">AAA+ ATPase domain-containing protein</fullName>
    </recommendedName>
</protein>
<feature type="compositionally biased region" description="Basic and acidic residues" evidence="6">
    <location>
        <begin position="79"/>
        <end position="92"/>
    </location>
</feature>